<dbReference type="HOGENOM" id="CLU_011920_4_0_2"/>
<feature type="transmembrane region" description="Helical" evidence="6">
    <location>
        <begin position="38"/>
        <end position="56"/>
    </location>
</feature>
<dbReference type="Pfam" id="PF03600">
    <property type="entry name" value="CitMHS"/>
    <property type="match status" value="1"/>
</dbReference>
<keyword evidence="5 6" id="KW-0472">Membrane</keyword>
<dbReference type="GO" id="GO:0016020">
    <property type="term" value="C:membrane"/>
    <property type="evidence" value="ECO:0007669"/>
    <property type="project" value="UniProtKB-SubCell"/>
</dbReference>
<keyword evidence="4 6" id="KW-1133">Transmembrane helix</keyword>
<evidence type="ECO:0000256" key="1">
    <source>
        <dbReference type="ARBA" id="ARBA00004141"/>
    </source>
</evidence>
<dbReference type="GO" id="GO:0055085">
    <property type="term" value="P:transmembrane transport"/>
    <property type="evidence" value="ECO:0007669"/>
    <property type="project" value="InterPro"/>
</dbReference>
<dbReference type="EnsemblBacteria" id="ABL78601">
    <property type="protein sequence ID" value="ABL78601"/>
    <property type="gene ID" value="Tpen_1203"/>
</dbReference>
<evidence type="ECO:0000313" key="8">
    <source>
        <dbReference type="EMBL" id="ABL78601.1"/>
    </source>
</evidence>
<evidence type="ECO:0000256" key="6">
    <source>
        <dbReference type="SAM" id="Phobius"/>
    </source>
</evidence>
<dbReference type="Proteomes" id="UP000000641">
    <property type="component" value="Chromosome"/>
</dbReference>
<dbReference type="GeneID" id="4600405"/>
<dbReference type="PANTHER" id="PTHR43568:SF1">
    <property type="entry name" value="P PROTEIN"/>
    <property type="match status" value="1"/>
</dbReference>
<feature type="transmembrane region" description="Helical" evidence="6">
    <location>
        <begin position="288"/>
        <end position="304"/>
    </location>
</feature>
<keyword evidence="2" id="KW-0813">Transport</keyword>
<feature type="transmembrane region" description="Helical" evidence="6">
    <location>
        <begin position="124"/>
        <end position="142"/>
    </location>
</feature>
<sequence length="465" mass="49881">MVVERAASQQYAFRVLLVLVAGLVTALASSLLGLEAQQVLALTAFLMTIYATLLLWTYRLPFAFLGVSALFLLGVLDVEYFVEHSHLDVIAFLIAMMTIVGYLEEDRFFEFIAQEIVRRVGVNFRATFLVVVFLSGFLAPLVDEVTSILVMLSVVLPLSGKIGVDPLPLVIASIFATNIGSAMTPLGNPVGVLVAFESGLTFSDFLARAAPVSALSLVVAAAILMHLFRGYIEEGNALASQRFTDGWSVASLERRTLYRDASVFSATILFIAAHHVLEEALGLPKNSLLLAAPLMVAGLIMLLDPSRGFHALETKVEWPTLVFFLLLFASVGALEKTGVVEVLSKSLGSLSASGVGAFMGAFTLSSSLMSAFMDNVIAVAILSRVVHELGAQGFHTEPFWWLTLFSAVYAGNLSPIGSTANIVALSVLEKRLGRSAGFKEWLRVGLPVTAATLALGFAAVYLQIP</sequence>
<dbReference type="EMBL" id="CP000505">
    <property type="protein sequence ID" value="ABL78601.1"/>
    <property type="molecule type" value="Genomic_DNA"/>
</dbReference>
<reference evidence="9" key="1">
    <citation type="journal article" date="2008" name="J. Bacteriol.">
        <title>Genome sequence of Thermofilum pendens reveals an exceptional loss of biosynthetic pathways without genome reduction.</title>
        <authorList>
            <person name="Anderson I."/>
            <person name="Rodriguez J."/>
            <person name="Susanti D."/>
            <person name="Porat I."/>
            <person name="Reich C."/>
            <person name="Ulrich L.E."/>
            <person name="Elkins J.G."/>
            <person name="Mavromatis K."/>
            <person name="Lykidis A."/>
            <person name="Kim E."/>
            <person name="Thompson L.S."/>
            <person name="Nolan M."/>
            <person name="Land M."/>
            <person name="Copeland A."/>
            <person name="Lapidus A."/>
            <person name="Lucas S."/>
            <person name="Detter C."/>
            <person name="Zhulin I.B."/>
            <person name="Olsen G.J."/>
            <person name="Whitman W."/>
            <person name="Mukhopadhyay B."/>
            <person name="Bristow J."/>
            <person name="Kyrpides N."/>
        </authorList>
    </citation>
    <scope>NUCLEOTIDE SEQUENCE [LARGE SCALE GENOMIC DNA]</scope>
    <source>
        <strain evidence="9">DSM 2475 / Hrk 5</strain>
    </source>
</reference>
<evidence type="ECO:0000256" key="5">
    <source>
        <dbReference type="ARBA" id="ARBA00023136"/>
    </source>
</evidence>
<dbReference type="PANTHER" id="PTHR43568">
    <property type="entry name" value="P PROTEIN"/>
    <property type="match status" value="1"/>
</dbReference>
<feature type="transmembrane region" description="Helical" evidence="6">
    <location>
        <begin position="399"/>
        <end position="428"/>
    </location>
</feature>
<protein>
    <submittedName>
        <fullName evidence="8">Citrate transporter</fullName>
    </submittedName>
</protein>
<dbReference type="InterPro" id="IPR004680">
    <property type="entry name" value="Cit_transptr-like_dom"/>
</dbReference>
<proteinExistence type="predicted"/>
<feature type="domain" description="Citrate transporter-like" evidence="7">
    <location>
        <begin position="63"/>
        <end position="402"/>
    </location>
</feature>
<feature type="transmembrane region" description="Helical" evidence="6">
    <location>
        <begin position="440"/>
        <end position="464"/>
    </location>
</feature>
<dbReference type="InterPro" id="IPR051475">
    <property type="entry name" value="Diverse_Ion_Transporter"/>
</dbReference>
<dbReference type="eggNOG" id="arCOG00238">
    <property type="taxonomic scope" value="Archaea"/>
</dbReference>
<dbReference type="KEGG" id="tpe:Tpen_1203"/>
<keyword evidence="3 6" id="KW-0812">Transmembrane</keyword>
<evidence type="ECO:0000256" key="4">
    <source>
        <dbReference type="ARBA" id="ARBA00022989"/>
    </source>
</evidence>
<evidence type="ECO:0000256" key="3">
    <source>
        <dbReference type="ARBA" id="ARBA00022692"/>
    </source>
</evidence>
<keyword evidence="9" id="KW-1185">Reference proteome</keyword>
<gene>
    <name evidence="8" type="ordered locus">Tpen_1203</name>
</gene>
<evidence type="ECO:0000259" key="7">
    <source>
        <dbReference type="Pfam" id="PF03600"/>
    </source>
</evidence>
<evidence type="ECO:0000313" key="9">
    <source>
        <dbReference type="Proteomes" id="UP000000641"/>
    </source>
</evidence>
<feature type="transmembrane region" description="Helical" evidence="6">
    <location>
        <begin position="63"/>
        <end position="81"/>
    </location>
</feature>
<dbReference type="OrthoDB" id="19068at2157"/>
<feature type="transmembrane region" description="Helical" evidence="6">
    <location>
        <begin position="205"/>
        <end position="228"/>
    </location>
</feature>
<feature type="transmembrane region" description="Helical" evidence="6">
    <location>
        <begin position="346"/>
        <end position="364"/>
    </location>
</feature>
<feature type="transmembrane region" description="Helical" evidence="6">
    <location>
        <begin position="12"/>
        <end position="32"/>
    </location>
</feature>
<organism evidence="8 9">
    <name type="scientific">Thermofilum pendens (strain DSM 2475 / Hrk 5)</name>
    <dbReference type="NCBI Taxonomy" id="368408"/>
    <lineage>
        <taxon>Archaea</taxon>
        <taxon>Thermoproteota</taxon>
        <taxon>Thermoprotei</taxon>
        <taxon>Thermofilales</taxon>
        <taxon>Thermofilaceae</taxon>
        <taxon>Thermofilum</taxon>
    </lineage>
</organism>
<feature type="transmembrane region" description="Helical" evidence="6">
    <location>
        <begin position="316"/>
        <end position="334"/>
    </location>
</feature>
<comment type="subcellular location">
    <subcellularLocation>
        <location evidence="1">Membrane</location>
        <topology evidence="1">Multi-pass membrane protein</topology>
    </subcellularLocation>
</comment>
<name>A1RZH1_THEPD</name>
<accession>A1RZH1</accession>
<dbReference type="AlphaFoldDB" id="A1RZH1"/>
<feature type="transmembrane region" description="Helical" evidence="6">
    <location>
        <begin position="87"/>
        <end position="103"/>
    </location>
</feature>
<dbReference type="RefSeq" id="WP_011752866.1">
    <property type="nucleotide sequence ID" value="NC_008698.1"/>
</dbReference>
<evidence type="ECO:0000256" key="2">
    <source>
        <dbReference type="ARBA" id="ARBA00022448"/>
    </source>
</evidence>